<evidence type="ECO:0000256" key="1">
    <source>
        <dbReference type="SAM" id="MobiDB-lite"/>
    </source>
</evidence>
<dbReference type="AlphaFoldDB" id="C1GQ04"/>
<dbReference type="RefSeq" id="XP_015700409.1">
    <property type="nucleotide sequence ID" value="XM_015844074.1"/>
</dbReference>
<feature type="compositionally biased region" description="Polar residues" evidence="1">
    <location>
        <begin position="83"/>
        <end position="105"/>
    </location>
</feature>
<reference evidence="2 3" key="1">
    <citation type="journal article" date="2011" name="PLoS Genet.">
        <title>Comparative genomic analysis of human fungal pathogens causing paracoccidioidomycosis.</title>
        <authorList>
            <person name="Desjardins C.A."/>
            <person name="Champion M.D."/>
            <person name="Holder J.W."/>
            <person name="Muszewska A."/>
            <person name="Goldberg J."/>
            <person name="Bailao A.M."/>
            <person name="Brigido M.M."/>
            <person name="Ferreira M.E."/>
            <person name="Garcia A.M."/>
            <person name="Grynberg M."/>
            <person name="Gujja S."/>
            <person name="Heiman D.I."/>
            <person name="Henn M.R."/>
            <person name="Kodira C.D."/>
            <person name="Leon-Narvaez H."/>
            <person name="Longo L.V."/>
            <person name="Ma L.J."/>
            <person name="Malavazi I."/>
            <person name="Matsuo A.L."/>
            <person name="Morais F.V."/>
            <person name="Pereira M."/>
            <person name="Rodriguez-Brito S."/>
            <person name="Sakthikumar S."/>
            <person name="Salem-Izacc S.M."/>
            <person name="Sykes S.M."/>
            <person name="Teixeira M.M."/>
            <person name="Vallejo M.C."/>
            <person name="Walter M.E."/>
            <person name="Yandava C."/>
            <person name="Young S."/>
            <person name="Zeng Q."/>
            <person name="Zucker J."/>
            <person name="Felipe M.S."/>
            <person name="Goldman G.H."/>
            <person name="Haas B.J."/>
            <person name="McEwen J.G."/>
            <person name="Nino-Vega G."/>
            <person name="Puccia R."/>
            <person name="San-Blas G."/>
            <person name="Soares C.M."/>
            <person name="Birren B.W."/>
            <person name="Cuomo C.A."/>
        </authorList>
    </citation>
    <scope>NUCLEOTIDE SEQUENCE [LARGE SCALE GENOMIC DNA]</scope>
    <source>
        <strain evidence="3">ATCC MYA-826 / Pb01</strain>
    </source>
</reference>
<dbReference type="GeneID" id="9101282"/>
<dbReference type="EMBL" id="KN293992">
    <property type="protein sequence ID" value="EEH36276.2"/>
    <property type="molecule type" value="Genomic_DNA"/>
</dbReference>
<dbReference type="KEGG" id="pbl:PAAG_00599"/>
<gene>
    <name evidence="2" type="ORF">PAAG_00599</name>
</gene>
<dbReference type="Proteomes" id="UP000002059">
    <property type="component" value="Partially assembled WGS sequence"/>
</dbReference>
<feature type="region of interest" description="Disordered" evidence="1">
    <location>
        <begin position="80"/>
        <end position="105"/>
    </location>
</feature>
<evidence type="ECO:0000313" key="2">
    <source>
        <dbReference type="EMBL" id="EEH36276.2"/>
    </source>
</evidence>
<feature type="compositionally biased region" description="Basic and acidic residues" evidence="1">
    <location>
        <begin position="50"/>
        <end position="62"/>
    </location>
</feature>
<dbReference type="HOGENOM" id="CLU_2237367_0_0_1"/>
<accession>C1GQ04</accession>
<dbReference type="VEuPathDB" id="FungiDB:PAAG_00599"/>
<proteinExistence type="predicted"/>
<protein>
    <submittedName>
        <fullName evidence="2">Uncharacterized protein</fullName>
    </submittedName>
</protein>
<keyword evidence="3" id="KW-1185">Reference proteome</keyword>
<name>C1GQ04_PARBA</name>
<sequence length="105" mass="11447">MPGRSPPPSPSLAAADEGVINSVTMRSSGGEMSLPRRNGFHNIPSTIHGCDGHSTRERPGDTEVKRRGEFHWWIRMNGFDAPPTSSLKTEPNMAKTGNSNTNARF</sequence>
<feature type="region of interest" description="Disordered" evidence="1">
    <location>
        <begin position="27"/>
        <end position="62"/>
    </location>
</feature>
<evidence type="ECO:0000313" key="3">
    <source>
        <dbReference type="Proteomes" id="UP000002059"/>
    </source>
</evidence>
<organism evidence="2 3">
    <name type="scientific">Paracoccidioides lutzii (strain ATCC MYA-826 / Pb01)</name>
    <name type="common">Paracoccidioides brasiliensis</name>
    <dbReference type="NCBI Taxonomy" id="502779"/>
    <lineage>
        <taxon>Eukaryota</taxon>
        <taxon>Fungi</taxon>
        <taxon>Dikarya</taxon>
        <taxon>Ascomycota</taxon>
        <taxon>Pezizomycotina</taxon>
        <taxon>Eurotiomycetes</taxon>
        <taxon>Eurotiomycetidae</taxon>
        <taxon>Onygenales</taxon>
        <taxon>Ajellomycetaceae</taxon>
        <taxon>Paracoccidioides</taxon>
    </lineage>
</organism>